<dbReference type="InterPro" id="IPR013321">
    <property type="entry name" value="Arc_rbn_hlx_hlx"/>
</dbReference>
<evidence type="ECO:0000313" key="2">
    <source>
        <dbReference type="EMBL" id="SFM31107.1"/>
    </source>
</evidence>
<dbReference type="InterPro" id="IPR052991">
    <property type="entry name" value="Non-func_TypeII_TA_Antitoxin"/>
</dbReference>
<protein>
    <submittedName>
        <fullName evidence="2">Predicted transcriptional regulator</fullName>
    </submittedName>
</protein>
<dbReference type="InterPro" id="IPR010985">
    <property type="entry name" value="Ribbon_hlx_hlx"/>
</dbReference>
<dbReference type="Gene3D" id="1.10.1220.10">
    <property type="entry name" value="Met repressor-like"/>
    <property type="match status" value="1"/>
</dbReference>
<dbReference type="Pfam" id="PF01402">
    <property type="entry name" value="RHH_1"/>
    <property type="match status" value="1"/>
</dbReference>
<evidence type="ECO:0000259" key="1">
    <source>
        <dbReference type="Pfam" id="PF01402"/>
    </source>
</evidence>
<evidence type="ECO:0000313" key="3">
    <source>
        <dbReference type="Proteomes" id="UP000199470"/>
    </source>
</evidence>
<dbReference type="STRING" id="758825.SAMN02982985_03597"/>
<dbReference type="Proteomes" id="UP000199470">
    <property type="component" value="Unassembled WGS sequence"/>
</dbReference>
<proteinExistence type="predicted"/>
<dbReference type="CDD" id="cd22233">
    <property type="entry name" value="RHH_CopAso-like"/>
    <property type="match status" value="1"/>
</dbReference>
<sequence length="84" mass="8984">MDIKKPNAGKPMTVRLPADLAGALDKLAKLTGRSKSNIAVAALQSYVESEAGQIRDIEEGIAEADRGEFASVEEVNAFFARYGD</sequence>
<feature type="domain" description="Ribbon-helix-helix protein CopG" evidence="1">
    <location>
        <begin position="13"/>
        <end position="38"/>
    </location>
</feature>
<accession>A0A1I4PTL1</accession>
<gene>
    <name evidence="2" type="ORF">SAMN02982985_03597</name>
</gene>
<dbReference type="OrthoDB" id="9812023at2"/>
<dbReference type="PANTHER" id="PTHR40688:SF2">
    <property type="entry name" value="RIBBON-HELIX-HELIX PROTEIN COPG DOMAIN-CONTAINING PROTEIN"/>
    <property type="match status" value="1"/>
</dbReference>
<reference evidence="2 3" key="1">
    <citation type="submission" date="2016-10" db="EMBL/GenBank/DDBJ databases">
        <authorList>
            <person name="de Groot N.N."/>
        </authorList>
    </citation>
    <scope>NUCLEOTIDE SEQUENCE [LARGE SCALE GENOMIC DNA]</scope>
    <source>
        <strain evidence="2 3">ATCC 43154</strain>
    </source>
</reference>
<dbReference type="SUPFAM" id="SSF47598">
    <property type="entry name" value="Ribbon-helix-helix"/>
    <property type="match status" value="1"/>
</dbReference>
<dbReference type="GO" id="GO:0006355">
    <property type="term" value="P:regulation of DNA-templated transcription"/>
    <property type="evidence" value="ECO:0007669"/>
    <property type="project" value="InterPro"/>
</dbReference>
<keyword evidence="3" id="KW-1185">Reference proteome</keyword>
<dbReference type="EMBL" id="FOTW01000017">
    <property type="protein sequence ID" value="SFM31107.1"/>
    <property type="molecule type" value="Genomic_DNA"/>
</dbReference>
<dbReference type="PANTHER" id="PTHR40688">
    <property type="match status" value="1"/>
</dbReference>
<dbReference type="RefSeq" id="WP_093389076.1">
    <property type="nucleotide sequence ID" value="NZ_FOTW01000017.1"/>
</dbReference>
<dbReference type="InterPro" id="IPR002145">
    <property type="entry name" value="CopG"/>
</dbReference>
<name>A0A1I4PTL1_9BURK</name>
<dbReference type="AlphaFoldDB" id="A0A1I4PTL1"/>
<organism evidence="2 3">
    <name type="scientific">Rugamonas rubra</name>
    <dbReference type="NCBI Taxonomy" id="758825"/>
    <lineage>
        <taxon>Bacteria</taxon>
        <taxon>Pseudomonadati</taxon>
        <taxon>Pseudomonadota</taxon>
        <taxon>Betaproteobacteria</taxon>
        <taxon>Burkholderiales</taxon>
        <taxon>Oxalobacteraceae</taxon>
        <taxon>Telluria group</taxon>
        <taxon>Rugamonas</taxon>
    </lineage>
</organism>